<evidence type="ECO:0000256" key="6">
    <source>
        <dbReference type="ARBA" id="ARBA00048883"/>
    </source>
</evidence>
<dbReference type="Pfam" id="PF17111">
    <property type="entry name" value="PigL_N"/>
    <property type="match status" value="1"/>
</dbReference>
<dbReference type="InterPro" id="IPR045253">
    <property type="entry name" value="VPS4_MIT"/>
</dbReference>
<dbReference type="AlphaFoldDB" id="A0A9X0BBK0"/>
<evidence type="ECO:0000313" key="9">
    <source>
        <dbReference type="EMBL" id="KAJ5403765.1"/>
    </source>
</evidence>
<comment type="similarity">
    <text evidence="1">Belongs to the AAA ATPase family.</text>
</comment>
<proteinExistence type="inferred from homology"/>
<dbReference type="SUPFAM" id="SSF56176">
    <property type="entry name" value="FAD-binding/transporter-associated domain-like"/>
    <property type="match status" value="1"/>
</dbReference>
<dbReference type="GeneID" id="81367253"/>
<evidence type="ECO:0000313" key="10">
    <source>
        <dbReference type="Proteomes" id="UP001147747"/>
    </source>
</evidence>
<reference evidence="9" key="1">
    <citation type="submission" date="2022-12" db="EMBL/GenBank/DDBJ databases">
        <authorList>
            <person name="Petersen C."/>
        </authorList>
    </citation>
    <scope>NUCLEOTIDE SEQUENCE</scope>
    <source>
        <strain evidence="9">IBT 29677</strain>
    </source>
</reference>
<dbReference type="PANTHER" id="PTHR11748:SF114">
    <property type="entry name" value="ARYL-ALCOHOL OXIDASE VANILLYL-ALCOHOL OXIDASE (AFU_ORTHOLOGUE AFUA_3G09500)-RELATED"/>
    <property type="match status" value="1"/>
</dbReference>
<sequence>MDPLSIASASGSLAVLCVRVATAIHDITSSIQNVDENLSSLRQELLGLSGVLEGIENTWKKNHSHLVAYSGADANLWSSISDNVSSGRETVAKLEKAFAKVTKTGSFSNSFLRKPVKAFKLSLSSDDISQYRQRINSHQLAMQSGLQMIILCLQIQETTSTQNMDTSLSTLGVMINAITKRLETLTTKMNGPGASSISLGSTGKDGVIFSLQNMAQAAKSLYSSASTVIEGKRSTVYDGSILGDPLTEEQSKYISDWIPPTKDDIPEKDTPSDAAPAAVANIDTSTRSEPKANAIASTNLDFLSRAIDTVKKAIEYDNKGEYESAYKNYYAALELFMLAVKWEKNPQAKERIRNKVGEYMARAEKLKSYLDSQKSSRNSSTVTASTSTAASSNSSSTTATTASTTTLVATRLPFNPGTPHVLPIEMSSKLFVNYIAETEDITGAENVQIVTSNDTLCRNISKALDALCIPPLANLFLSAVIAPRTVEDVQGLLRLFHRIKIPVWPFYSTEEEDLRHVIPRVPGSIGLDLAKYMKNIVEVNEDHLYAIVEPGVSYAALARDISQRGLDDRFWIDWPSSSRELIIDHVLESESAAGSCGMEIILPKGDILQTGVLNSHKERGLPKDRTLEQGLVNGLIPVQCLGVISKILRSKASEGQPFLITFSRSDHFRQIIDVARKLHLSGLIHHDLRLRHILLESEVLSQVSSLESSSPAQALHLDYWNLYGVLSQPKPLRALTWETIKKSFEDEAMEAIKFHLSDEYSPQTSETISKNERALASQH</sequence>
<dbReference type="InterPro" id="IPR031348">
    <property type="entry name" value="PigL_N"/>
</dbReference>
<evidence type="ECO:0000259" key="8">
    <source>
        <dbReference type="SMART" id="SM00745"/>
    </source>
</evidence>
<feature type="region of interest" description="Disordered" evidence="7">
    <location>
        <begin position="370"/>
        <end position="402"/>
    </location>
</feature>
<dbReference type="InterPro" id="IPR006094">
    <property type="entry name" value="Oxid_FAD_bind_N"/>
</dbReference>
<name>A0A9X0BBK0_9EURO</name>
<dbReference type="PANTHER" id="PTHR11748">
    <property type="entry name" value="D-LACTATE DEHYDROGENASE"/>
    <property type="match status" value="1"/>
</dbReference>
<dbReference type="InterPro" id="IPR007330">
    <property type="entry name" value="MIT_dom"/>
</dbReference>
<evidence type="ECO:0000256" key="7">
    <source>
        <dbReference type="SAM" id="MobiDB-lite"/>
    </source>
</evidence>
<dbReference type="InterPro" id="IPR036318">
    <property type="entry name" value="FAD-bd_PCMH-like_sf"/>
</dbReference>
<dbReference type="Gene3D" id="3.30.43.10">
    <property type="entry name" value="Uridine Diphospho-n-acetylenolpyruvylglucosamine Reductase, domain 2"/>
    <property type="match status" value="1"/>
</dbReference>
<dbReference type="EC" id="3.6.4.6" evidence="2"/>
<evidence type="ECO:0000256" key="3">
    <source>
        <dbReference type="ARBA" id="ARBA00022448"/>
    </source>
</evidence>
<dbReference type="GO" id="GO:0016787">
    <property type="term" value="F:hydrolase activity"/>
    <property type="evidence" value="ECO:0007669"/>
    <property type="project" value="UniProtKB-KW"/>
</dbReference>
<evidence type="ECO:0000256" key="4">
    <source>
        <dbReference type="ARBA" id="ARBA00022801"/>
    </source>
</evidence>
<dbReference type="Gene3D" id="3.40.462.10">
    <property type="entry name" value="FAD-linked oxidases, C-terminal domain"/>
    <property type="match status" value="1"/>
</dbReference>
<feature type="domain" description="MIT" evidence="8">
    <location>
        <begin position="299"/>
        <end position="376"/>
    </location>
</feature>
<dbReference type="Gene3D" id="1.20.58.80">
    <property type="entry name" value="Phosphotransferase system, lactose/cellobiose-type IIA subunit"/>
    <property type="match status" value="1"/>
</dbReference>
<dbReference type="FunFam" id="1.20.58.80:FF:000004">
    <property type="entry name" value="Vacuolar protein sorting-associated protein 4"/>
    <property type="match status" value="1"/>
</dbReference>
<gene>
    <name evidence="9" type="ORF">N7509_003636</name>
</gene>
<keyword evidence="10" id="KW-1185">Reference proteome</keyword>
<keyword evidence="3" id="KW-0813">Transport</keyword>
<dbReference type="CDD" id="cd02678">
    <property type="entry name" value="MIT_VPS4"/>
    <property type="match status" value="1"/>
</dbReference>
<protein>
    <recommendedName>
        <fullName evidence="2">vesicle-fusing ATPase</fullName>
        <ecNumber evidence="2">3.6.4.6</ecNumber>
    </recommendedName>
</protein>
<dbReference type="Gene3D" id="3.30.465.10">
    <property type="match status" value="1"/>
</dbReference>
<accession>A0A9X0BBK0</accession>
<reference evidence="9" key="2">
    <citation type="journal article" date="2023" name="IMA Fungus">
        <title>Comparative genomic study of the Penicillium genus elucidates a diverse pangenome and 15 lateral gene transfer events.</title>
        <authorList>
            <person name="Petersen C."/>
            <person name="Sorensen T."/>
            <person name="Nielsen M.R."/>
            <person name="Sondergaard T.E."/>
            <person name="Sorensen J.L."/>
            <person name="Fitzpatrick D.A."/>
            <person name="Frisvad J.C."/>
            <person name="Nielsen K.L."/>
        </authorList>
    </citation>
    <scope>NUCLEOTIDE SEQUENCE</scope>
    <source>
        <strain evidence="9">IBT 29677</strain>
    </source>
</reference>
<comment type="caution">
    <text evidence="9">The sequence shown here is derived from an EMBL/GenBank/DDBJ whole genome shotgun (WGS) entry which is preliminary data.</text>
</comment>
<dbReference type="Proteomes" id="UP001147747">
    <property type="component" value="Unassembled WGS sequence"/>
</dbReference>
<dbReference type="GO" id="GO:0015031">
    <property type="term" value="P:protein transport"/>
    <property type="evidence" value="ECO:0007669"/>
    <property type="project" value="UniProtKB-KW"/>
</dbReference>
<dbReference type="InterPro" id="IPR016167">
    <property type="entry name" value="FAD-bd_PCMH_sub1"/>
</dbReference>
<dbReference type="OrthoDB" id="29072at2759"/>
<dbReference type="Pfam" id="PF04212">
    <property type="entry name" value="MIT"/>
    <property type="match status" value="1"/>
</dbReference>
<dbReference type="InterPro" id="IPR016170">
    <property type="entry name" value="Cytok_DH_C_sf"/>
</dbReference>
<keyword evidence="5" id="KW-0653">Protein transport</keyword>
<organism evidence="9 10">
    <name type="scientific">Penicillium cosmopolitanum</name>
    <dbReference type="NCBI Taxonomy" id="1131564"/>
    <lineage>
        <taxon>Eukaryota</taxon>
        <taxon>Fungi</taxon>
        <taxon>Dikarya</taxon>
        <taxon>Ascomycota</taxon>
        <taxon>Pezizomycotina</taxon>
        <taxon>Eurotiomycetes</taxon>
        <taxon>Eurotiomycetidae</taxon>
        <taxon>Eurotiales</taxon>
        <taxon>Aspergillaceae</taxon>
        <taxon>Penicillium</taxon>
    </lineage>
</organism>
<dbReference type="RefSeq" id="XP_056491007.1">
    <property type="nucleotide sequence ID" value="XM_056628273.1"/>
</dbReference>
<dbReference type="Pfam" id="PF01565">
    <property type="entry name" value="FAD_binding_4"/>
    <property type="match status" value="1"/>
</dbReference>
<dbReference type="SUPFAM" id="SSF116846">
    <property type="entry name" value="MIT domain"/>
    <property type="match status" value="1"/>
</dbReference>
<feature type="compositionally biased region" description="Low complexity" evidence="7">
    <location>
        <begin position="375"/>
        <end position="402"/>
    </location>
</feature>
<dbReference type="InterPro" id="IPR036181">
    <property type="entry name" value="MIT_dom_sf"/>
</dbReference>
<evidence type="ECO:0000256" key="2">
    <source>
        <dbReference type="ARBA" id="ARBA00012674"/>
    </source>
</evidence>
<comment type="catalytic activity">
    <reaction evidence="6">
        <text>ATP + H2O = ADP + phosphate + H(+)</text>
        <dbReference type="Rhea" id="RHEA:13065"/>
        <dbReference type="ChEBI" id="CHEBI:15377"/>
        <dbReference type="ChEBI" id="CHEBI:15378"/>
        <dbReference type="ChEBI" id="CHEBI:30616"/>
        <dbReference type="ChEBI" id="CHEBI:43474"/>
        <dbReference type="ChEBI" id="CHEBI:456216"/>
        <dbReference type="EC" id="3.6.4.6"/>
    </reaction>
</comment>
<dbReference type="EMBL" id="JAPZBU010000005">
    <property type="protein sequence ID" value="KAJ5403765.1"/>
    <property type="molecule type" value="Genomic_DNA"/>
</dbReference>
<keyword evidence="4" id="KW-0378">Hydrolase</keyword>
<dbReference type="GO" id="GO:0004458">
    <property type="term" value="F:D-lactate dehydrogenase (cytochrome) activity"/>
    <property type="evidence" value="ECO:0007669"/>
    <property type="project" value="TreeGrafter"/>
</dbReference>
<dbReference type="GO" id="GO:0008720">
    <property type="term" value="F:D-lactate dehydrogenase (NAD+) activity"/>
    <property type="evidence" value="ECO:0007669"/>
    <property type="project" value="TreeGrafter"/>
</dbReference>
<dbReference type="InterPro" id="IPR016169">
    <property type="entry name" value="FAD-bd_PCMH_sub2"/>
</dbReference>
<dbReference type="GO" id="GO:0005739">
    <property type="term" value="C:mitochondrion"/>
    <property type="evidence" value="ECO:0007669"/>
    <property type="project" value="TreeGrafter"/>
</dbReference>
<dbReference type="GO" id="GO:0050660">
    <property type="term" value="F:flavin adenine dinucleotide binding"/>
    <property type="evidence" value="ECO:0007669"/>
    <property type="project" value="InterPro"/>
</dbReference>
<dbReference type="SMART" id="SM00745">
    <property type="entry name" value="MIT"/>
    <property type="match status" value="1"/>
</dbReference>
<evidence type="ECO:0000256" key="5">
    <source>
        <dbReference type="ARBA" id="ARBA00022927"/>
    </source>
</evidence>
<dbReference type="GO" id="GO:1903457">
    <property type="term" value="P:lactate catabolic process"/>
    <property type="evidence" value="ECO:0007669"/>
    <property type="project" value="TreeGrafter"/>
</dbReference>
<evidence type="ECO:0000256" key="1">
    <source>
        <dbReference type="ARBA" id="ARBA00006914"/>
    </source>
</evidence>